<dbReference type="EMBL" id="LVKK01000010">
    <property type="protein sequence ID" value="OAG43351.1"/>
    <property type="molecule type" value="Genomic_DNA"/>
</dbReference>
<dbReference type="GeneID" id="34597463"/>
<protein>
    <submittedName>
        <fullName evidence="2">Uncharacterized protein</fullName>
    </submittedName>
</protein>
<reference evidence="2 3" key="1">
    <citation type="submission" date="2016-03" db="EMBL/GenBank/DDBJ databases">
        <title>Draft genome sequence of the Fonsecaea monophora CBS 269.37.</title>
        <authorList>
            <person name="Bombassaro A."/>
            <person name="Vinicius W.A."/>
            <person name="De Hoog S."/>
            <person name="Sun J."/>
            <person name="Souza E.M."/>
            <person name="Raittz R.T."/>
            <person name="Costa F."/>
            <person name="Leao A.C."/>
            <person name="Tadra-Sfeir M.Z."/>
            <person name="Baura V."/>
            <person name="Balsanelli E."/>
            <person name="Pedrosa F.O."/>
            <person name="Moreno L.F."/>
            <person name="Steffens M.B."/>
            <person name="Xi L."/>
            <person name="Bocca A.L."/>
            <person name="Felipe M.S."/>
            <person name="Teixeira M."/>
            <person name="Telles Filho F.Q."/>
            <person name="Azevedo C.M."/>
            <person name="Gomes R."/>
            <person name="Vicente V.A."/>
        </authorList>
    </citation>
    <scope>NUCLEOTIDE SEQUENCE [LARGE SCALE GENOMIC DNA]</scope>
    <source>
        <strain evidence="2 3">CBS 269.37</strain>
    </source>
</reference>
<evidence type="ECO:0000313" key="3">
    <source>
        <dbReference type="Proteomes" id="UP000077002"/>
    </source>
</evidence>
<feature type="region of interest" description="Disordered" evidence="1">
    <location>
        <begin position="53"/>
        <end position="72"/>
    </location>
</feature>
<evidence type="ECO:0000256" key="1">
    <source>
        <dbReference type="SAM" id="MobiDB-lite"/>
    </source>
</evidence>
<evidence type="ECO:0000313" key="2">
    <source>
        <dbReference type="EMBL" id="OAG43351.1"/>
    </source>
</evidence>
<dbReference type="Proteomes" id="UP000077002">
    <property type="component" value="Unassembled WGS sequence"/>
</dbReference>
<keyword evidence="3" id="KW-1185">Reference proteome</keyword>
<feature type="compositionally biased region" description="Polar residues" evidence="1">
    <location>
        <begin position="91"/>
        <end position="104"/>
    </location>
</feature>
<accession>A0A177FHX8</accession>
<name>A0A177FHX8_9EURO</name>
<dbReference type="RefSeq" id="XP_022515303.1">
    <property type="nucleotide sequence ID" value="XM_022652267.1"/>
</dbReference>
<proteinExistence type="predicted"/>
<dbReference type="OrthoDB" id="4156205at2759"/>
<feature type="compositionally biased region" description="Low complexity" evidence="1">
    <location>
        <begin position="54"/>
        <end position="72"/>
    </location>
</feature>
<sequence length="215" mass="24388">MPHKSVRRTLGIEPPDLYREHWHPDRKNIEREKCKVFRKEQKLLICELQDDLPSSSSYTTTTLSSSSPRKWSSFSPIRRLFKRSKRHRRSQATSQGDRSRSNMTPRYKIVGKIYPSDKSTGVFKSVPAGFVLIDKTGRSRVPCQNLDKRLRPLSELKRAYHGGRQSSQTAAAPRLRRVGHPIPAVSVASFSLSAASDVIARSHSIRVTVFESSTS</sequence>
<comment type="caution">
    <text evidence="2">The sequence shown here is derived from an EMBL/GenBank/DDBJ whole genome shotgun (WGS) entry which is preliminary data.</text>
</comment>
<feature type="region of interest" description="Disordered" evidence="1">
    <location>
        <begin position="82"/>
        <end position="105"/>
    </location>
</feature>
<dbReference type="AlphaFoldDB" id="A0A177FHX8"/>
<gene>
    <name evidence="2" type="ORF">AYO21_02288</name>
</gene>
<organism evidence="2 3">
    <name type="scientific">Fonsecaea monophora</name>
    <dbReference type="NCBI Taxonomy" id="254056"/>
    <lineage>
        <taxon>Eukaryota</taxon>
        <taxon>Fungi</taxon>
        <taxon>Dikarya</taxon>
        <taxon>Ascomycota</taxon>
        <taxon>Pezizomycotina</taxon>
        <taxon>Eurotiomycetes</taxon>
        <taxon>Chaetothyriomycetidae</taxon>
        <taxon>Chaetothyriales</taxon>
        <taxon>Herpotrichiellaceae</taxon>
        <taxon>Fonsecaea</taxon>
    </lineage>
</organism>